<reference evidence="2 3" key="1">
    <citation type="submission" date="2023-07" db="EMBL/GenBank/DDBJ databases">
        <title>Genomic Encyclopedia of Type Strains, Phase IV (KMG-IV): sequencing the most valuable type-strain genomes for metagenomic binning, comparative biology and taxonomic classification.</title>
        <authorList>
            <person name="Goeker M."/>
        </authorList>
    </citation>
    <scope>NUCLEOTIDE SEQUENCE [LARGE SCALE GENOMIC DNA]</scope>
    <source>
        <strain evidence="2 3">DSM 40573</strain>
    </source>
</reference>
<accession>A0ABU0KRE7</accession>
<comment type="caution">
    <text evidence="2">The sequence shown here is derived from an EMBL/GenBank/DDBJ whole genome shotgun (WGS) entry which is preliminary data.</text>
</comment>
<protein>
    <submittedName>
        <fullName evidence="2">Uncharacterized protein</fullName>
    </submittedName>
</protein>
<proteinExistence type="predicted"/>
<sequence length="68" mass="7110">MGAGWFERIQDVYPGHAGRASGRVVPAQGPSLCRLQVKGEKTITSRTSYGPRGQGFSSSTSARALAAS</sequence>
<dbReference type="Proteomes" id="UP001236795">
    <property type="component" value="Unassembled WGS sequence"/>
</dbReference>
<organism evidence="2 3">
    <name type="scientific">Streptomyces thermodiastaticus</name>
    <dbReference type="NCBI Taxonomy" id="44061"/>
    <lineage>
        <taxon>Bacteria</taxon>
        <taxon>Bacillati</taxon>
        <taxon>Actinomycetota</taxon>
        <taxon>Actinomycetes</taxon>
        <taxon>Kitasatosporales</taxon>
        <taxon>Streptomycetaceae</taxon>
        <taxon>Streptomyces</taxon>
    </lineage>
</organism>
<feature type="compositionally biased region" description="Low complexity" evidence="1">
    <location>
        <begin position="57"/>
        <end position="68"/>
    </location>
</feature>
<evidence type="ECO:0000256" key="1">
    <source>
        <dbReference type="SAM" id="MobiDB-lite"/>
    </source>
</evidence>
<gene>
    <name evidence="2" type="ORF">QO019_006055</name>
</gene>
<name>A0ABU0KRE7_9ACTN</name>
<evidence type="ECO:0000313" key="3">
    <source>
        <dbReference type="Proteomes" id="UP001236795"/>
    </source>
</evidence>
<keyword evidence="3" id="KW-1185">Reference proteome</keyword>
<dbReference type="EMBL" id="JAUSWC010000029">
    <property type="protein sequence ID" value="MDQ0491170.1"/>
    <property type="molecule type" value="Genomic_DNA"/>
</dbReference>
<evidence type="ECO:0000313" key="2">
    <source>
        <dbReference type="EMBL" id="MDQ0491170.1"/>
    </source>
</evidence>
<feature type="region of interest" description="Disordered" evidence="1">
    <location>
        <begin position="43"/>
        <end position="68"/>
    </location>
</feature>